<keyword evidence="2" id="KW-0808">Transferase</keyword>
<reference evidence="2" key="1">
    <citation type="submission" date="2016-10" db="EMBL/GenBank/DDBJ databases">
        <title>CRISPR-Cas defence system in Roseofilum reptotaenium: evidence of a bacteriophage-cyanobacterium arms race in the coral black band disease.</title>
        <authorList>
            <person name="Buerger P."/>
            <person name="Wood-Charlson E.M."/>
            <person name="Weynberg K.D."/>
            <person name="Willis B."/>
            <person name="Van Oppen M.J."/>
        </authorList>
    </citation>
    <scope>NUCLEOTIDE SEQUENCE [LARGE SCALE GENOMIC DNA]</scope>
    <source>
        <strain evidence="2">AO1-A</strain>
    </source>
</reference>
<comment type="caution">
    <text evidence="2">The sequence shown here is derived from an EMBL/GenBank/DDBJ whole genome shotgun (WGS) entry which is preliminary data.</text>
</comment>
<dbReference type="GO" id="GO:0032259">
    <property type="term" value="P:methylation"/>
    <property type="evidence" value="ECO:0007669"/>
    <property type="project" value="UniProtKB-KW"/>
</dbReference>
<organism evidence="2 3">
    <name type="scientific">Roseofilum reptotaenium AO1-A</name>
    <dbReference type="NCBI Taxonomy" id="1925591"/>
    <lineage>
        <taxon>Bacteria</taxon>
        <taxon>Bacillati</taxon>
        <taxon>Cyanobacteriota</taxon>
        <taxon>Cyanophyceae</taxon>
        <taxon>Desertifilales</taxon>
        <taxon>Desertifilaceae</taxon>
        <taxon>Roseofilum</taxon>
    </lineage>
</organism>
<dbReference type="GO" id="GO:0008757">
    <property type="term" value="F:S-adenosylmethionine-dependent methyltransferase activity"/>
    <property type="evidence" value="ECO:0007669"/>
    <property type="project" value="InterPro"/>
</dbReference>
<dbReference type="EMBL" id="MLAW01000058">
    <property type="protein sequence ID" value="OJJ18114.1"/>
    <property type="molecule type" value="Genomic_DNA"/>
</dbReference>
<dbReference type="PANTHER" id="PTHR43861">
    <property type="entry name" value="TRANS-ACONITATE 2-METHYLTRANSFERASE-RELATED"/>
    <property type="match status" value="1"/>
</dbReference>
<keyword evidence="2" id="KW-0489">Methyltransferase</keyword>
<dbReference type="Proteomes" id="UP000183940">
    <property type="component" value="Unassembled WGS sequence"/>
</dbReference>
<dbReference type="AlphaFoldDB" id="A0A1L9QKS4"/>
<name>A0A1L9QKS4_9CYAN</name>
<feature type="domain" description="Methyltransferase type 11" evidence="1">
    <location>
        <begin position="57"/>
        <end position="149"/>
    </location>
</feature>
<dbReference type="InterPro" id="IPR029063">
    <property type="entry name" value="SAM-dependent_MTases_sf"/>
</dbReference>
<keyword evidence="3" id="KW-1185">Reference proteome</keyword>
<dbReference type="Pfam" id="PF08241">
    <property type="entry name" value="Methyltransf_11"/>
    <property type="match status" value="1"/>
</dbReference>
<accession>A0A1L9QKS4</accession>
<evidence type="ECO:0000313" key="2">
    <source>
        <dbReference type="EMBL" id="OJJ18114.1"/>
    </source>
</evidence>
<dbReference type="STRING" id="1925591.BI308_22620"/>
<proteinExistence type="predicted"/>
<gene>
    <name evidence="2" type="ORF">BI308_22620</name>
</gene>
<dbReference type="Gene3D" id="3.40.50.150">
    <property type="entry name" value="Vaccinia Virus protein VP39"/>
    <property type="match status" value="1"/>
</dbReference>
<dbReference type="InterPro" id="IPR013216">
    <property type="entry name" value="Methyltransf_11"/>
</dbReference>
<evidence type="ECO:0000313" key="3">
    <source>
        <dbReference type="Proteomes" id="UP000183940"/>
    </source>
</evidence>
<dbReference type="SUPFAM" id="SSF53335">
    <property type="entry name" value="S-adenosyl-L-methionine-dependent methyltransferases"/>
    <property type="match status" value="1"/>
</dbReference>
<dbReference type="CDD" id="cd02440">
    <property type="entry name" value="AdoMet_MTases"/>
    <property type="match status" value="1"/>
</dbReference>
<sequence>MFIQLDPNFLAQIATDNDRIPTLYYSKITLVRAVFWMRLRLIYSLLQNIHVKRETCLDFGGGGGIFLPTLAEAFDRVFFLDLEDREAHQVIDRYNLPNIEIIKQDVSQVNLPAQSFDAIIAADVLEHFQDLSLPTNPIKSWLKPTGVLITSLPTENWIYQGLRTVFNIEKPLDHYHTGYEVEAYLESQGFRPIRRQFVPLVWNLFPLFLITVWQLRNS</sequence>
<evidence type="ECO:0000259" key="1">
    <source>
        <dbReference type="Pfam" id="PF08241"/>
    </source>
</evidence>
<protein>
    <submittedName>
        <fullName evidence="2">Methyltransferase type 11</fullName>
    </submittedName>
</protein>